<evidence type="ECO:0008006" key="11">
    <source>
        <dbReference type="Google" id="ProtNLM"/>
    </source>
</evidence>
<dbReference type="InterPro" id="IPR000742">
    <property type="entry name" value="EGF"/>
</dbReference>
<dbReference type="InterPro" id="IPR000436">
    <property type="entry name" value="Sushi_SCR_CCP_dom"/>
</dbReference>
<dbReference type="PANTHER" id="PTHR14949:SF54">
    <property type="entry name" value="VWFD DOMAIN-CONTAINING PROTEIN"/>
    <property type="match status" value="1"/>
</dbReference>
<keyword evidence="4" id="KW-0245">EGF-like domain</keyword>
<dbReference type="InterPro" id="IPR000562">
    <property type="entry name" value="FN_type2_dom"/>
</dbReference>
<dbReference type="PANTHER" id="PTHR14949">
    <property type="entry name" value="EGF-LIKE-DOMAIN, MULTIPLE 7, 8"/>
    <property type="match status" value="1"/>
</dbReference>
<feature type="disulfide bond" evidence="4">
    <location>
        <begin position="1131"/>
        <end position="1141"/>
    </location>
</feature>
<accession>A0A0P4W3M3</accession>
<evidence type="ECO:0000256" key="3">
    <source>
        <dbReference type="ARBA" id="ARBA00023157"/>
    </source>
</evidence>
<feature type="disulfide bond" evidence="4">
    <location>
        <begin position="743"/>
        <end position="752"/>
    </location>
</feature>
<dbReference type="PROSITE" id="PS51092">
    <property type="entry name" value="FN2_2"/>
    <property type="match status" value="1"/>
</dbReference>
<feature type="domain" description="Fibronectin type-II" evidence="9">
    <location>
        <begin position="1562"/>
        <end position="1609"/>
    </location>
</feature>
<feature type="domain" description="EGF-like" evidence="8">
    <location>
        <begin position="1391"/>
        <end position="1422"/>
    </location>
</feature>
<dbReference type="SMART" id="SM00032">
    <property type="entry name" value="CCP"/>
    <property type="match status" value="6"/>
</dbReference>
<feature type="signal peptide" evidence="7">
    <location>
        <begin position="1"/>
        <end position="17"/>
    </location>
</feature>
<feature type="disulfide bond" evidence="4">
    <location>
        <begin position="1412"/>
        <end position="1421"/>
    </location>
</feature>
<feature type="domain" description="EGF-like" evidence="8">
    <location>
        <begin position="930"/>
        <end position="961"/>
    </location>
</feature>
<keyword evidence="2" id="KW-0677">Repeat</keyword>
<sequence length="1634" mass="178887">MGLTLQWTAVGVCLVWAAKVQTIINDSTAVLSPPDWGGGRSWGERERVATEDERGRVEDGKLVAEGLGYEKVKRDVKDLPAGCKTPPSVNHISQEWQRSEGGIIGSCDTGYESPFGGRKLVIMCVDGKWEQLPWPDPSNPSCVPLCSPACCAGRCVAPNTCECPYGLYGSLCEIATGCSEPPLIPRHTKFVMGQAGSGKLTCEEGYGFPSNETELSLVCIDGLWFAPGIEHEENELVTRGRVKGDSIICMRKLGMESVQRSDADPGWKCPTPPHVPHASLVLIEDESSFTWTFEVRCLPGYFLPNTNLTKITIHLEGGVWKTPEEFDMDYKDVSCELPCVDEGMGMDGCQNGGSCVEGVCVCPTNSTGQFCEMPRCSHLDLPTLYHAYYLYADEVTPEGNPILKIQCQKGFFFPDNSTVAFVKCSNGSWEFGTEGMYQRCLPRCRVVCMPPLVCVGQDQCGCDRNATHEGTCKLLVEIGDELPQIVDGQIVQKPDGTYYLKCKKGYQINDQQKLDMVFFNDTWLLMGVFPAYSYQCKPQCSPPCGNREECFKPNECRCLPYFEGKNCENIKPMVHPCPSLYPYIPYGNVSDDGELVCIGGFQLSNNLTSTNLICKNGQYEVEEGDGKCHPVCKPGCYNGGTCVAPGLCVCTEGFSGRRCQLTECPISMPELLFATIVQCTYDCPFLICQVGYKFPTGENRMPLNCVDGEWRTVYNTTVVSCEPKCDPACVNGGVCVAPQKCSCPAGYGGDQCQLPKRCSSLPTGLVNAKFWNKGDTGIAFCTDGYTFNSRSGAEENITCVKGNWEIIINGERRNELVKIKPQNIGEMVLFQLGCLPLCNPPCLNGGTCVSHNLCMCPPNEHGTGCHVHTCFCPLPHILNANYLYGGDVMAILRCKPGFRFSFGGDVITLTCRNTEWLVHDYPSFVPPSCLPVCVQECLNGGACQEDGTCACLPGYIGLSCEIQQDEQCFDSPPAIDNTMLTLTNHTGTYTCLPGFRLGNGTEVTVLLECRGSRWVFPEYNDTTPQCEFWCQEGECGLEGECLPSGKCVCSPYWTGERCIEPVLGAECSELQLNHTIIKPLGSNVTEVQVTCLNGHEMSNGMTTLKMTCVEGMWLSRQPTHHEDALGCHPVCDRPCLNGGICVTPNRCECAEFFEGKDCSKLVYGKCEAVINKPANLTLEKRNGSLVLRCESERPVGAGDVEFVLSCSFGNWITPMDWSWNITCATGGSCTNPHAPRNAYISGNSSGIYMVCDKGFNIEGEKIVGLECIPERDAWALVMTETFFLEDVECTLDTDEVCNLECGPNGVCAHNVCVCDSGWTGPLCRTQLCTSTDFLVDNAGGVSYIKPGEQVVVFCSAGHRLPSGTSSVTLTCDQGSWMLSGVMLGHQRTRCKPLCDPPCHNLGKCIGHNVCECQFGFTGSRCTICGDIPDLRVTTSGISCNFPYTVNGKEYNDCFQADRDSPAWCPTIINIISGQIIGSGMCLYDWGYKRITITYSGKTCKFPFLHEDTLRSSCVIHGNLSYCPTITDNNNRPVEYEQCASEDDVPNLITNADLANGLLVATTDGQICEFPFVYLGDTYKACIKTDSGAAWCATKVDVNREVLEYGVCIYTEDPSDIQPTNPVIIDIANYCRKDE</sequence>
<feature type="disulfide bond" evidence="4">
    <location>
        <begin position="933"/>
        <end position="943"/>
    </location>
</feature>
<dbReference type="PROSITE" id="PS01186">
    <property type="entry name" value="EGF_2"/>
    <property type="match status" value="4"/>
</dbReference>
<feature type="chain" id="PRO_5006070250" description="Sushi, von Willebrand factor type A, EGF and pentraxin domain-containing protein 1" evidence="7">
    <location>
        <begin position="18"/>
        <end position="1634"/>
    </location>
</feature>
<dbReference type="SMART" id="SM00059">
    <property type="entry name" value="FN2"/>
    <property type="match status" value="1"/>
</dbReference>
<evidence type="ECO:0000259" key="8">
    <source>
        <dbReference type="PROSITE" id="PS50026"/>
    </source>
</evidence>
<evidence type="ECO:0000313" key="10">
    <source>
        <dbReference type="EMBL" id="JAI60223.1"/>
    </source>
</evidence>
<dbReference type="SMART" id="SM00181">
    <property type="entry name" value="EGF"/>
    <property type="match status" value="11"/>
</dbReference>
<feature type="compositionally biased region" description="Basic and acidic residues" evidence="6">
    <location>
        <begin position="42"/>
        <end position="54"/>
    </location>
</feature>
<name>A0A0P4W3M3_SCYOL</name>
<dbReference type="PROSITE" id="PS00022">
    <property type="entry name" value="EGF_1"/>
    <property type="match status" value="8"/>
</dbReference>
<reference evidence="10" key="1">
    <citation type="submission" date="2015-09" db="EMBL/GenBank/DDBJ databases">
        <title>Scylla olivacea transcriptome.</title>
        <authorList>
            <person name="Ikhwanuddin M."/>
        </authorList>
    </citation>
    <scope>NUCLEOTIDE SEQUENCE</scope>
</reference>
<comment type="caution">
    <text evidence="5">Lacks conserved residue(s) required for the propagation of feature annotation.</text>
</comment>
<feature type="disulfide bond" evidence="4">
    <location>
        <begin position="951"/>
        <end position="960"/>
    </location>
</feature>
<feature type="domain" description="EGF-like" evidence="8">
    <location>
        <begin position="835"/>
        <end position="866"/>
    </location>
</feature>
<dbReference type="SUPFAM" id="SSF57440">
    <property type="entry name" value="Kringle-like"/>
    <property type="match status" value="2"/>
</dbReference>
<proteinExistence type="predicted"/>
<dbReference type="Pfam" id="PF00040">
    <property type="entry name" value="fn2"/>
    <property type="match status" value="2"/>
</dbReference>
<dbReference type="GO" id="GO:0009986">
    <property type="term" value="C:cell surface"/>
    <property type="evidence" value="ECO:0007669"/>
    <property type="project" value="TreeGrafter"/>
</dbReference>
<dbReference type="InterPro" id="IPR036943">
    <property type="entry name" value="FN_type2_sf"/>
</dbReference>
<evidence type="ECO:0000259" key="9">
    <source>
        <dbReference type="PROSITE" id="PS51092"/>
    </source>
</evidence>
<dbReference type="Gene3D" id="2.10.10.10">
    <property type="entry name" value="Fibronectin, type II, collagen-binding"/>
    <property type="match status" value="2"/>
</dbReference>
<dbReference type="InterPro" id="IPR050969">
    <property type="entry name" value="Dev_Signal_Modulators"/>
</dbReference>
<evidence type="ECO:0000256" key="2">
    <source>
        <dbReference type="ARBA" id="ARBA00022737"/>
    </source>
</evidence>
<keyword evidence="1 7" id="KW-0732">Signal</keyword>
<evidence type="ECO:0000256" key="4">
    <source>
        <dbReference type="PROSITE-ProRule" id="PRU00076"/>
    </source>
</evidence>
<feature type="domain" description="EGF-like" evidence="8">
    <location>
        <begin position="629"/>
        <end position="660"/>
    </location>
</feature>
<dbReference type="SUPFAM" id="SSF57196">
    <property type="entry name" value="EGF/Laminin"/>
    <property type="match status" value="3"/>
</dbReference>
<dbReference type="Gene3D" id="2.10.25.10">
    <property type="entry name" value="Laminin"/>
    <property type="match status" value="7"/>
</dbReference>
<feature type="disulfide bond" evidence="4">
    <location>
        <begin position="1394"/>
        <end position="1404"/>
    </location>
</feature>
<feature type="region of interest" description="Disordered" evidence="6">
    <location>
        <begin position="35"/>
        <end position="54"/>
    </location>
</feature>
<organism evidence="10">
    <name type="scientific">Scylla olivacea</name>
    <name type="common">Orange mud crab</name>
    <name type="synonym">Cancer olivacea</name>
    <dbReference type="NCBI Taxonomy" id="85551"/>
    <lineage>
        <taxon>Eukaryota</taxon>
        <taxon>Metazoa</taxon>
        <taxon>Ecdysozoa</taxon>
        <taxon>Arthropoda</taxon>
        <taxon>Crustacea</taxon>
        <taxon>Multicrustacea</taxon>
        <taxon>Malacostraca</taxon>
        <taxon>Eumalacostraca</taxon>
        <taxon>Eucarida</taxon>
        <taxon>Decapoda</taxon>
        <taxon>Pleocyemata</taxon>
        <taxon>Brachyura</taxon>
        <taxon>Eubrachyura</taxon>
        <taxon>Portunoidea</taxon>
        <taxon>Portunidae</taxon>
        <taxon>Portuninae</taxon>
        <taxon>Scylla</taxon>
    </lineage>
</organism>
<dbReference type="PROSITE" id="PS50026">
    <property type="entry name" value="EGF_3"/>
    <property type="match status" value="6"/>
</dbReference>
<evidence type="ECO:0000256" key="6">
    <source>
        <dbReference type="SAM" id="MobiDB-lite"/>
    </source>
</evidence>
<feature type="disulfide bond" evidence="4">
    <location>
        <begin position="632"/>
        <end position="642"/>
    </location>
</feature>
<feature type="disulfide bond" evidence="4">
    <location>
        <begin position="650"/>
        <end position="659"/>
    </location>
</feature>
<feature type="disulfide bond" evidence="4">
    <location>
        <begin position="725"/>
        <end position="735"/>
    </location>
</feature>
<dbReference type="GO" id="GO:0005576">
    <property type="term" value="C:extracellular region"/>
    <property type="evidence" value="ECO:0007669"/>
    <property type="project" value="TreeGrafter"/>
</dbReference>
<dbReference type="EMBL" id="GDRN01091773">
    <property type="protein sequence ID" value="JAI60223.1"/>
    <property type="molecule type" value="Transcribed_RNA"/>
</dbReference>
<feature type="disulfide bond" evidence="4">
    <location>
        <begin position="838"/>
        <end position="848"/>
    </location>
</feature>
<feature type="disulfide bond" evidence="4">
    <location>
        <begin position="856"/>
        <end position="865"/>
    </location>
</feature>
<feature type="domain" description="EGF-like" evidence="8">
    <location>
        <begin position="1128"/>
        <end position="1159"/>
    </location>
</feature>
<dbReference type="GO" id="GO:0005102">
    <property type="term" value="F:signaling receptor binding"/>
    <property type="evidence" value="ECO:0007669"/>
    <property type="project" value="TreeGrafter"/>
</dbReference>
<feature type="domain" description="EGF-like" evidence="8">
    <location>
        <begin position="722"/>
        <end position="753"/>
    </location>
</feature>
<dbReference type="InterPro" id="IPR013806">
    <property type="entry name" value="Kringle-like"/>
</dbReference>
<evidence type="ECO:0000256" key="7">
    <source>
        <dbReference type="SAM" id="SignalP"/>
    </source>
</evidence>
<protein>
    <recommendedName>
        <fullName evidence="11">Sushi, von Willebrand factor type A, EGF and pentraxin domain-containing protein 1</fullName>
    </recommendedName>
</protein>
<keyword evidence="3 4" id="KW-1015">Disulfide bond</keyword>
<evidence type="ECO:0000256" key="5">
    <source>
        <dbReference type="PROSITE-ProRule" id="PRU00479"/>
    </source>
</evidence>
<evidence type="ECO:0000256" key="1">
    <source>
        <dbReference type="ARBA" id="ARBA00022729"/>
    </source>
</evidence>
<feature type="disulfide bond" evidence="4">
    <location>
        <begin position="1149"/>
        <end position="1158"/>
    </location>
</feature>